<evidence type="ECO:0000313" key="1">
    <source>
        <dbReference type="EMBL" id="QEV39009.1"/>
    </source>
</evidence>
<dbReference type="EMBL" id="CP023747">
    <property type="protein sequence ID" value="QEV39009.1"/>
    <property type="molecule type" value="Genomic_DNA"/>
</dbReference>
<reference evidence="1 2" key="1">
    <citation type="submission" date="2017-09" db="EMBL/GenBank/DDBJ databases">
        <title>Streptomyces genome completion.</title>
        <authorList>
            <person name="Lee N."/>
            <person name="Cho B.-K."/>
        </authorList>
    </citation>
    <scope>NUCLEOTIDE SEQUENCE [LARGE SCALE GENOMIC DNA]</scope>
    <source>
        <strain evidence="1 2">ATCC 14899</strain>
    </source>
</reference>
<organism evidence="1 2">
    <name type="scientific">Streptomyces nodosus</name>
    <dbReference type="NCBI Taxonomy" id="40318"/>
    <lineage>
        <taxon>Bacteria</taxon>
        <taxon>Bacillati</taxon>
        <taxon>Actinomycetota</taxon>
        <taxon>Actinomycetes</taxon>
        <taxon>Kitasatosporales</taxon>
        <taxon>Streptomycetaceae</taxon>
        <taxon>Streptomyces</taxon>
    </lineage>
</organism>
<sequence>MRFPLLSVSWEWQGSPYRASAVTPRVARGGDHSSLIAEDRHLEHRRRTLREGAQRVTTLVHGPVGTDRFWTPWCLRPRVGCVGSGRDRADRVHIGCVEQDLNLAALPPGAVPCCSGGHTEVADASRRHFLGASAVAVAAGGKHRLVLLSTVGGPQPENDRTGIASALVGRDMCLSG</sequence>
<dbReference type="AlphaFoldDB" id="A0A5P2W6M7"/>
<dbReference type="KEGG" id="snq:CP978_10930"/>
<dbReference type="InterPro" id="IPR019546">
    <property type="entry name" value="TAT_signal_bac_arc"/>
</dbReference>
<protein>
    <submittedName>
        <fullName evidence="1">Twin-arginine translocation signal domain-containing protein</fullName>
    </submittedName>
</protein>
<dbReference type="RefSeq" id="WP_107070380.1">
    <property type="nucleotide sequence ID" value="NZ_CP009313.1"/>
</dbReference>
<dbReference type="Proteomes" id="UP000325763">
    <property type="component" value="Chromosome"/>
</dbReference>
<gene>
    <name evidence="1" type="ORF">CP978_10930</name>
</gene>
<accession>A0A5P2W6M7</accession>
<name>A0A5P2W6M7_9ACTN</name>
<evidence type="ECO:0000313" key="2">
    <source>
        <dbReference type="Proteomes" id="UP000325763"/>
    </source>
</evidence>
<proteinExistence type="predicted"/>
<dbReference type="NCBIfam" id="TIGR01409">
    <property type="entry name" value="TAT_signal_seq"/>
    <property type="match status" value="1"/>
</dbReference>